<dbReference type="EMBL" id="JACHVA010000102">
    <property type="protein sequence ID" value="MBC2602841.1"/>
    <property type="molecule type" value="Genomic_DNA"/>
</dbReference>
<keyword evidence="1" id="KW-1133">Transmembrane helix</keyword>
<evidence type="ECO:0000256" key="1">
    <source>
        <dbReference type="SAM" id="Phobius"/>
    </source>
</evidence>
<reference evidence="2 3" key="1">
    <citation type="submission" date="2020-07" db="EMBL/GenBank/DDBJ databases">
        <authorList>
            <person name="Feng X."/>
        </authorList>
    </citation>
    <scope>NUCLEOTIDE SEQUENCE [LARGE SCALE GENOMIC DNA]</scope>
    <source>
        <strain evidence="2 3">JCM14086</strain>
    </source>
</reference>
<accession>A0A7X1E566</accession>
<keyword evidence="1" id="KW-0812">Transmembrane</keyword>
<sequence length="99" mass="10069">MKPAVKWPLISGIALTISGAIVGLGGSILSFVRTFSTVAQPGVSAPGTLNTEMSNALISTMIGGLIGALALALLVVALIIHLTASKQSSREDVLLENNV</sequence>
<feature type="transmembrane region" description="Helical" evidence="1">
    <location>
        <begin position="56"/>
        <end position="80"/>
    </location>
</feature>
<dbReference type="RefSeq" id="WP_185693507.1">
    <property type="nucleotide sequence ID" value="NZ_JACHVA010000102.1"/>
</dbReference>
<keyword evidence="1" id="KW-0472">Membrane</keyword>
<dbReference type="AlphaFoldDB" id="A0A7X1E566"/>
<organism evidence="2 3">
    <name type="scientific">Puniceicoccus vermicola</name>
    <dbReference type="NCBI Taxonomy" id="388746"/>
    <lineage>
        <taxon>Bacteria</taxon>
        <taxon>Pseudomonadati</taxon>
        <taxon>Verrucomicrobiota</taxon>
        <taxon>Opitutia</taxon>
        <taxon>Puniceicoccales</taxon>
        <taxon>Puniceicoccaceae</taxon>
        <taxon>Puniceicoccus</taxon>
    </lineage>
</organism>
<dbReference type="Proteomes" id="UP000525652">
    <property type="component" value="Unassembled WGS sequence"/>
</dbReference>
<gene>
    <name evidence="2" type="ORF">H5P30_13740</name>
</gene>
<comment type="caution">
    <text evidence="2">The sequence shown here is derived from an EMBL/GenBank/DDBJ whole genome shotgun (WGS) entry which is preliminary data.</text>
</comment>
<protein>
    <recommendedName>
        <fullName evidence="4">MotA/TolQ/ExbB proton channel domain-containing protein</fullName>
    </recommendedName>
</protein>
<keyword evidence="3" id="KW-1185">Reference proteome</keyword>
<proteinExistence type="predicted"/>
<evidence type="ECO:0000313" key="2">
    <source>
        <dbReference type="EMBL" id="MBC2602841.1"/>
    </source>
</evidence>
<evidence type="ECO:0008006" key="4">
    <source>
        <dbReference type="Google" id="ProtNLM"/>
    </source>
</evidence>
<name>A0A7X1E566_9BACT</name>
<evidence type="ECO:0000313" key="3">
    <source>
        <dbReference type="Proteomes" id="UP000525652"/>
    </source>
</evidence>
<feature type="transmembrane region" description="Helical" evidence="1">
    <location>
        <begin position="12"/>
        <end position="36"/>
    </location>
</feature>